<organism evidence="1 2">
    <name type="scientific">Staphylococcus phage phiIPLA-RODI</name>
    <dbReference type="NCBI Taxonomy" id="1572703"/>
    <lineage>
        <taxon>Viruses</taxon>
        <taxon>Duplodnaviria</taxon>
        <taxon>Heunggongvirae</taxon>
        <taxon>Uroviricota</taxon>
        <taxon>Caudoviricetes</taxon>
        <taxon>Herelleviridae</taxon>
        <taxon>Twortvirinae</taxon>
        <taxon>Kayvirus</taxon>
        <taxon>Kayvirus rodi</taxon>
    </lineage>
</organism>
<dbReference type="Proteomes" id="UP000032690">
    <property type="component" value="Segment"/>
</dbReference>
<dbReference type="KEGG" id="vg:26623220"/>
<keyword evidence="2" id="KW-1185">Reference proteome</keyword>
<evidence type="ECO:0000313" key="2">
    <source>
        <dbReference type="Proteomes" id="UP000032690"/>
    </source>
</evidence>
<dbReference type="EMBL" id="KP027446">
    <property type="protein sequence ID" value="AJA42074.1"/>
    <property type="molecule type" value="Genomic_DNA"/>
</dbReference>
<proteinExistence type="predicted"/>
<reference evidence="1 2" key="1">
    <citation type="journal article" date="2015" name="Appl. Environ. Microbiol.">
        <title>Two Phages, phiIPLA-RODI and phiIPLA-C1C, Lyse Mono- and Dual-Species Staphylococcal Biofilms.</title>
        <authorList>
            <person name="Gutierrez D."/>
            <person name="Vandenheuvel D."/>
            <person name="Martinez B."/>
            <person name="Rodriguez A."/>
            <person name="Lavigne R."/>
            <person name="Garcia P."/>
        </authorList>
    </citation>
    <scope>NUCLEOTIDE SEQUENCE [LARGE SCALE GENOMIC DNA]</scope>
</reference>
<dbReference type="InterPro" id="IPR016181">
    <property type="entry name" value="Acyl_CoA_acyltransferase"/>
</dbReference>
<name>A0A0D3MUZ6_9CAUD</name>
<evidence type="ECO:0000313" key="1">
    <source>
        <dbReference type="EMBL" id="AJA42074.1"/>
    </source>
</evidence>
<dbReference type="SUPFAM" id="SSF55729">
    <property type="entry name" value="Acyl-CoA N-acyltransferases (Nat)"/>
    <property type="match status" value="1"/>
</dbReference>
<dbReference type="RefSeq" id="YP_009195948.1">
    <property type="nucleotide sequence ID" value="NC_028765.1"/>
</dbReference>
<dbReference type="GeneID" id="26623220"/>
<sequence>MKIKQILPSNNPNKYHLLIESKLIPSYYSTRDDVYNDYYDLNLYGMFDDNENLLCSCAIEKYNELVFMKRFVMVGEHGNGYFKQMVSLIIKEEPHICLTINKDNIKVADILNELGFINAGEVIDRTGKYTYELYQGGRA</sequence>
<accession>A0A0D3MUZ6</accession>
<protein>
    <submittedName>
        <fullName evidence="1">Uncharacterized protein</fullName>
    </submittedName>
</protein>